<accession>A0A7D9DWX9</accession>
<dbReference type="PROSITE" id="PS50294">
    <property type="entry name" value="WD_REPEATS_REGION"/>
    <property type="match status" value="1"/>
</dbReference>
<dbReference type="OrthoDB" id="10008050at2759"/>
<dbReference type="Pfam" id="PF00400">
    <property type="entry name" value="WD40"/>
    <property type="match status" value="2"/>
</dbReference>
<dbReference type="EMBL" id="CACRXK020002529">
    <property type="protein sequence ID" value="CAB3994748.1"/>
    <property type="molecule type" value="Genomic_DNA"/>
</dbReference>
<dbReference type="PROSITE" id="PS50837">
    <property type="entry name" value="NACHT"/>
    <property type="match status" value="1"/>
</dbReference>
<dbReference type="Pfam" id="PF24883">
    <property type="entry name" value="NPHP3_N"/>
    <property type="match status" value="1"/>
</dbReference>
<dbReference type="Pfam" id="PF18738">
    <property type="entry name" value="HEPN_DZIP3"/>
    <property type="match status" value="1"/>
</dbReference>
<dbReference type="InterPro" id="IPR007111">
    <property type="entry name" value="NACHT_NTPase"/>
</dbReference>
<name>A0A7D9DWX9_PARCT</name>
<reference evidence="1" key="1">
    <citation type="submission" date="2020-04" db="EMBL/GenBank/DDBJ databases">
        <authorList>
            <person name="Alioto T."/>
            <person name="Alioto T."/>
            <person name="Gomez Garrido J."/>
        </authorList>
    </citation>
    <scope>NUCLEOTIDE SEQUENCE</scope>
    <source>
        <strain evidence="1">A484AB</strain>
    </source>
</reference>
<proteinExistence type="predicted"/>
<keyword evidence="2" id="KW-1185">Reference proteome</keyword>
<keyword evidence="1" id="KW-0436">Ligase</keyword>
<dbReference type="InterPro" id="IPR041249">
    <property type="entry name" value="HEPN_DZIP3"/>
</dbReference>
<dbReference type="PROSITE" id="PS50082">
    <property type="entry name" value="WD_REPEATS_2"/>
    <property type="match status" value="2"/>
</dbReference>
<dbReference type="Proteomes" id="UP001152795">
    <property type="component" value="Unassembled WGS sequence"/>
</dbReference>
<dbReference type="PROSITE" id="PS00678">
    <property type="entry name" value="WD_REPEATS_1"/>
    <property type="match status" value="1"/>
</dbReference>
<dbReference type="SMART" id="SM00320">
    <property type="entry name" value="WD40"/>
    <property type="match status" value="2"/>
</dbReference>
<dbReference type="SUPFAM" id="SSF52540">
    <property type="entry name" value="P-loop containing nucleoside triphosphate hydrolases"/>
    <property type="match status" value="1"/>
</dbReference>
<dbReference type="InterPro" id="IPR027417">
    <property type="entry name" value="P-loop_NTPase"/>
</dbReference>
<feature type="non-terminal residue" evidence="1">
    <location>
        <position position="1"/>
    </location>
</feature>
<dbReference type="InterPro" id="IPR001680">
    <property type="entry name" value="WD40_rpt"/>
</dbReference>
<evidence type="ECO:0000313" key="1">
    <source>
        <dbReference type="EMBL" id="CAB3994748.1"/>
    </source>
</evidence>
<dbReference type="SUPFAM" id="SSF50998">
    <property type="entry name" value="Quinoprotein alcohol dehydrogenase-like"/>
    <property type="match status" value="1"/>
</dbReference>
<organism evidence="1 2">
    <name type="scientific">Paramuricea clavata</name>
    <name type="common">Red gorgonian</name>
    <name type="synonym">Violescent sea-whip</name>
    <dbReference type="NCBI Taxonomy" id="317549"/>
    <lineage>
        <taxon>Eukaryota</taxon>
        <taxon>Metazoa</taxon>
        <taxon>Cnidaria</taxon>
        <taxon>Anthozoa</taxon>
        <taxon>Octocorallia</taxon>
        <taxon>Malacalcyonacea</taxon>
        <taxon>Plexauridae</taxon>
        <taxon>Paramuricea</taxon>
    </lineage>
</organism>
<dbReference type="InterPro" id="IPR056884">
    <property type="entry name" value="NPHP3-like_N"/>
</dbReference>
<dbReference type="GO" id="GO:0016874">
    <property type="term" value="F:ligase activity"/>
    <property type="evidence" value="ECO:0007669"/>
    <property type="project" value="UniProtKB-KW"/>
</dbReference>
<dbReference type="PANTHER" id="PTHR10039">
    <property type="entry name" value="AMELOGENIN"/>
    <property type="match status" value="1"/>
</dbReference>
<sequence length="1492" mass="169793">GLCIITGEILKWEWNTVEFNNPHPCLRPFAQAKLIQDILYIAVNSCSVMASVDLQEKANFTRLSRLLVDKGTEALRHTFDAIHPPANLPGVLNANRTSLLRLKPRVIYNSQWNLLFPPSGNPPNSKTFDVTLLTVLFRNICGLPSTGWSAMPPDTDRSMQANIVRLKFLRNEIYAHVTATQVDNTTFKSLWQKISQALVELNIPQNDVDDLKTSPLGPEEEEYVKILNKWKSQEQESMKMLGVVVSIAEESRDGIKQLYQSVLEQRSDIQAIQNSVVKDNNLERNCSKKSDEDLLRKLAKLNFKSKIRRKVELFHPGTRKWLLKRVDEFVGNEQKSGMLLLTAGPGFGKSVFAADVCEEFKKKGKLAACHFCDFSNPILRDPMTMLQSLASQMCENIAGFKEKLLDQLRRPHPEVRSLKSAFTIFLQNPLDELELEEPSLVVIDGLDESETDDKNEIVNLIADYFSDLPECIKVLATSRPVISVAKLTGVQKIDIAIGDTDNKSDLRLYLKASLPSLEDSMFYALAKKCEGSFLYAFYIQFELGKRDDLDKMTIDEIINFLPKALDSVYMKYVKRLEDELKAIIPENLDVLKILEMLVAAEGPLPLAFVTRALGLARDCRETRKIINNVNETISCLLYVSDDMVTVFHKSVVDWLLAEDYKDHEYTVKLSDGNRSLWLICEQIFKDIKKSVCSGHDLNLTNDVKYAVHYGLRHLVTCKMRESFFWLVDVVIIHAVLTEFFLLSGNRLLSIWVEILQGAVDIDDKLRAQISWHVADIEFLRTLYRPSYQSSFPLYYLQNVVTHSPEGYFNDNEKKIAESLLSKFPRFVEFNFHEVEVMPLSVCHCKPVTNTKDVYFSLEKFVMGIGLSYDKTMAAVSRRNGTIRVISVPRLVELWSYSTEYQSISCCTFAPDSSFVLFGKLETVLDIAERKEVPFFHGNKEKFRSCAFSPNGKRLVTSDRTRTIKLWDVAKRSLLSSLCADVAINCCSFSSTGLFILGDWIEEQNVIWGVREQDTFCVWNAITWQRSDERNLPDVMLDKSKLCYRCFRPGFKELDTCTKLAFKPYTLEAGVYNGVECILALDGQLLSVIENTHFSTLAVWNLADYFGQEHSFRKITAIENDLWFVANEEKLFVFRTLAPTQEQRSPLPRVCSCSFSPDGSRLATCTSDGCISIWNVDTTQVEQRFKSNQGKSSFACWWSKEFLFVFDFFDRIPSLSKYPMDINLKVLFTESQQVSLCHLVEEFVCLSAIVDFSEGILSFECGETKSVKVLDVSGVGEPRMVNLPGIKLGMSVTVSTGASFVFGADKYTYYIWKRIAKEELDVYEVFFTKSFERPRDWISPSCCFSNDSKVAVVLDVSGISVGEIFDLETGDHKSVRFDTRGCCRLFCLNKDRVVIAVLRGFLKFFDMDSGACLDCSFQRQLTRVSLGQLKRSPNETMIACPKINGDMEFLRLCIPQSSVLSCTKREAATKWQSSASFKLDRGYERPVLPYTTH</sequence>
<comment type="caution">
    <text evidence="1">The sequence shown here is derived from an EMBL/GenBank/DDBJ whole genome shotgun (WGS) entry which is preliminary data.</text>
</comment>
<dbReference type="SUPFAM" id="SSF82171">
    <property type="entry name" value="DPP6 N-terminal domain-like"/>
    <property type="match status" value="1"/>
</dbReference>
<gene>
    <name evidence="1" type="ORF">PACLA_8A067912</name>
</gene>
<evidence type="ECO:0000313" key="2">
    <source>
        <dbReference type="Proteomes" id="UP001152795"/>
    </source>
</evidence>
<protein>
    <submittedName>
        <fullName evidence="1">E3 ubiquitin- ligase DZIP3</fullName>
    </submittedName>
</protein>
<dbReference type="Gene3D" id="3.40.50.300">
    <property type="entry name" value="P-loop containing nucleotide triphosphate hydrolases"/>
    <property type="match status" value="1"/>
</dbReference>
<dbReference type="PANTHER" id="PTHR10039:SF17">
    <property type="entry name" value="FUNGAL STAND N-TERMINAL GOODBYE DOMAIN-CONTAINING PROTEIN-RELATED"/>
    <property type="match status" value="1"/>
</dbReference>
<dbReference type="InterPro" id="IPR015943">
    <property type="entry name" value="WD40/YVTN_repeat-like_dom_sf"/>
</dbReference>
<dbReference type="InterPro" id="IPR019775">
    <property type="entry name" value="WD40_repeat_CS"/>
</dbReference>
<dbReference type="Gene3D" id="2.130.10.10">
    <property type="entry name" value="YVTN repeat-like/Quinoprotein amine dehydrogenase"/>
    <property type="match status" value="2"/>
</dbReference>
<dbReference type="InterPro" id="IPR011047">
    <property type="entry name" value="Quinoprotein_ADH-like_sf"/>
</dbReference>